<keyword evidence="3" id="KW-1185">Reference proteome</keyword>
<dbReference type="Proteomes" id="UP001151760">
    <property type="component" value="Unassembled WGS sequence"/>
</dbReference>
<dbReference type="PANTHER" id="PTHR11439">
    <property type="entry name" value="GAG-POL-RELATED RETROTRANSPOSON"/>
    <property type="match status" value="1"/>
</dbReference>
<feature type="region of interest" description="Disordered" evidence="1">
    <location>
        <begin position="731"/>
        <end position="759"/>
    </location>
</feature>
<reference evidence="2" key="2">
    <citation type="submission" date="2022-01" db="EMBL/GenBank/DDBJ databases">
        <authorList>
            <person name="Yamashiro T."/>
            <person name="Shiraishi A."/>
            <person name="Satake H."/>
            <person name="Nakayama K."/>
        </authorList>
    </citation>
    <scope>NUCLEOTIDE SEQUENCE</scope>
</reference>
<name>A0ABQ5I0R9_9ASTR</name>
<feature type="compositionally biased region" description="Basic and acidic residues" evidence="1">
    <location>
        <begin position="809"/>
        <end position="823"/>
    </location>
</feature>
<feature type="region of interest" description="Disordered" evidence="1">
    <location>
        <begin position="658"/>
        <end position="707"/>
    </location>
</feature>
<evidence type="ECO:0000313" key="2">
    <source>
        <dbReference type="EMBL" id="GJT93311.1"/>
    </source>
</evidence>
<proteinExistence type="predicted"/>
<sequence>MRSEELDDGDVNCEYLFWYRWLSVNGAQRRRRTGCDTGVCKRQIKASNVPQLINGRMDTEEMSSMGELTFFLRLQVKQKEDGIFISQDKYVTEILKKFDFANVKTASTPIETQKPLVKDEEASDVDVHLYRSMIGSLMYLTASRPDIMFAVCACSRFQVTPKSSHLSAVKRIFRYLKGKPKLGLWYPRVSSFDLESYSDSDYARANLDRKSTTGGCQFLGRRLISWQCKKQTIVATSTTEAEYVAAASCCGQVLWIQNQMLDYGFNFMNTKIYIDNESTICIVKNPVYHSKTKHIAIRHHFIRDAYEKKLIQVLKIHTNDNVADLLTKAFDVSRGLIAFRGSLRRVTDGTEALLILPLFILWLNKVSTDSAKLVPLGKVCTAIETLKKNTARALISLLTTISLSSTMAVLDSCPKHNMVAYLEKSEGNAEFHEIIDFLKRSSIHHALTVSPVVSTTFVEQFWTSAKSKTINNVRHITAKVAGKSVSISEASIRSDLLFDDADGIDSLPNQAIFDAIQLMGYEGDLTVLTFNKALFSPQWRFLFHTINHCLSSKSTSWDQIPTNIATAVICLTSNQKYNFSKLIFDGMLRHLDAKKKFVMYPRFISIFLDKQLANVSVPLDHFPVNTLTSKVFSFMVKKGKHFSGKVTPLFATMLVQPTQDEGATSERPSEAQPTPSPAPTSEKIPALSTDLNSSPAQTSKITKLKKQAKPVIKHHKAYLKSVSLKQRFPRKSFSKKHRVHKESVSKQGRKFAKGESSVQRDPLFDEIPEDTVDHMETENAQNEGRTREMVDEDKEIDENILSTEDVLSTDKEGVSTDMEKVSTDRPIVSTDGSKVSTDRQIEGTDEQVEGTEEHNEGTEEHNEGTEEHNEGTEEHIEGTEEHIEGTEEQVRGKYMKGIRKGTEEEIAAL</sequence>
<reference evidence="2" key="1">
    <citation type="journal article" date="2022" name="Int. J. Mol. Sci.">
        <title>Draft Genome of Tanacetum Coccineum: Genomic Comparison of Closely Related Tanacetum-Family Plants.</title>
        <authorList>
            <person name="Yamashiro T."/>
            <person name="Shiraishi A."/>
            <person name="Nakayama K."/>
            <person name="Satake H."/>
        </authorList>
    </citation>
    <scope>NUCLEOTIDE SEQUENCE</scope>
</reference>
<gene>
    <name evidence="2" type="ORF">Tco_1082156</name>
</gene>
<protein>
    <submittedName>
        <fullName evidence="2">Uncharacterized protein</fullName>
    </submittedName>
</protein>
<feature type="compositionally biased region" description="Basic and acidic residues" evidence="1">
    <location>
        <begin position="851"/>
        <end position="891"/>
    </location>
</feature>
<dbReference type="EMBL" id="BQNB010020191">
    <property type="protein sequence ID" value="GJT93311.1"/>
    <property type="molecule type" value="Genomic_DNA"/>
</dbReference>
<accession>A0ABQ5I0R9</accession>
<dbReference type="CDD" id="cd09272">
    <property type="entry name" value="RNase_HI_RT_Ty1"/>
    <property type="match status" value="1"/>
</dbReference>
<evidence type="ECO:0000256" key="1">
    <source>
        <dbReference type="SAM" id="MobiDB-lite"/>
    </source>
</evidence>
<dbReference type="PANTHER" id="PTHR11439:SF495">
    <property type="entry name" value="REVERSE TRANSCRIPTASE, RNA-DEPENDENT DNA POLYMERASE-RELATED"/>
    <property type="match status" value="1"/>
</dbReference>
<evidence type="ECO:0000313" key="3">
    <source>
        <dbReference type="Proteomes" id="UP001151760"/>
    </source>
</evidence>
<feature type="region of interest" description="Disordered" evidence="1">
    <location>
        <begin position="809"/>
        <end position="909"/>
    </location>
</feature>
<comment type="caution">
    <text evidence="2">The sequence shown here is derived from an EMBL/GenBank/DDBJ whole genome shotgun (WGS) entry which is preliminary data.</text>
</comment>
<organism evidence="2 3">
    <name type="scientific">Tanacetum coccineum</name>
    <dbReference type="NCBI Taxonomy" id="301880"/>
    <lineage>
        <taxon>Eukaryota</taxon>
        <taxon>Viridiplantae</taxon>
        <taxon>Streptophyta</taxon>
        <taxon>Embryophyta</taxon>
        <taxon>Tracheophyta</taxon>
        <taxon>Spermatophyta</taxon>
        <taxon>Magnoliopsida</taxon>
        <taxon>eudicotyledons</taxon>
        <taxon>Gunneridae</taxon>
        <taxon>Pentapetalae</taxon>
        <taxon>asterids</taxon>
        <taxon>campanulids</taxon>
        <taxon>Asterales</taxon>
        <taxon>Asteraceae</taxon>
        <taxon>Asteroideae</taxon>
        <taxon>Anthemideae</taxon>
        <taxon>Anthemidinae</taxon>
        <taxon>Tanacetum</taxon>
    </lineage>
</organism>
<feature type="compositionally biased region" description="Polar residues" evidence="1">
    <location>
        <begin position="689"/>
        <end position="701"/>
    </location>
</feature>
<feature type="compositionally biased region" description="Basic residues" evidence="1">
    <location>
        <begin position="731"/>
        <end position="740"/>
    </location>
</feature>